<keyword evidence="1" id="KW-0175">Coiled coil</keyword>
<sequence>MKGRIRNGILAGLGMVSLSRKKFLKVYQDLIKEGEKARDESEFLKQKWQRLDSWAKEFENLTLKLIERANLATRGQLEKLNEKVDRVIKELKSR</sequence>
<proteinExistence type="predicted"/>
<organism evidence="2">
    <name type="scientific">candidate division WOR-3 bacterium</name>
    <dbReference type="NCBI Taxonomy" id="2052148"/>
    <lineage>
        <taxon>Bacteria</taxon>
        <taxon>Bacteria division WOR-3</taxon>
    </lineage>
</organism>
<evidence type="ECO:0000256" key="1">
    <source>
        <dbReference type="SAM" id="Coils"/>
    </source>
</evidence>
<dbReference type="AlphaFoldDB" id="A0A7C4XES0"/>
<evidence type="ECO:0000313" key="2">
    <source>
        <dbReference type="EMBL" id="HGV97411.1"/>
    </source>
</evidence>
<reference evidence="2" key="1">
    <citation type="journal article" date="2020" name="mSystems">
        <title>Genome- and Community-Level Interaction Insights into Carbon Utilization and Element Cycling Functions of Hydrothermarchaeota in Hydrothermal Sediment.</title>
        <authorList>
            <person name="Zhou Z."/>
            <person name="Liu Y."/>
            <person name="Xu W."/>
            <person name="Pan J."/>
            <person name="Luo Z.H."/>
            <person name="Li M."/>
        </authorList>
    </citation>
    <scope>NUCLEOTIDE SEQUENCE [LARGE SCALE GENOMIC DNA]</scope>
    <source>
        <strain evidence="2">SpSt-774</strain>
    </source>
</reference>
<gene>
    <name evidence="2" type="ORF">ENV60_03830</name>
</gene>
<name>A0A7C4XES0_UNCW3</name>
<accession>A0A7C4XES0</accession>
<protein>
    <recommendedName>
        <fullName evidence="3">Phasin family protein</fullName>
    </recommendedName>
</protein>
<feature type="coiled-coil region" evidence="1">
    <location>
        <begin position="27"/>
        <end position="94"/>
    </location>
</feature>
<evidence type="ECO:0008006" key="3">
    <source>
        <dbReference type="Google" id="ProtNLM"/>
    </source>
</evidence>
<comment type="caution">
    <text evidence="2">The sequence shown here is derived from an EMBL/GenBank/DDBJ whole genome shotgun (WGS) entry which is preliminary data.</text>
</comment>
<dbReference type="EMBL" id="DTGZ01000070">
    <property type="protein sequence ID" value="HGV97411.1"/>
    <property type="molecule type" value="Genomic_DNA"/>
</dbReference>